<evidence type="ECO:0000313" key="1">
    <source>
        <dbReference type="EMBL" id="RHW29505.1"/>
    </source>
</evidence>
<dbReference type="OrthoDB" id="47917at2"/>
<dbReference type="CDD" id="cd15482">
    <property type="entry name" value="Sialidase_non-viral"/>
    <property type="match status" value="1"/>
</dbReference>
<reference evidence="1 2" key="1">
    <citation type="journal article" date="2007" name="Int. J. Syst. Evol. Microbiol.">
        <title>Oceanobacillus profundus sp. nov., isolated from a deep-sea sediment core.</title>
        <authorList>
            <person name="Kim Y.G."/>
            <person name="Choi D.H."/>
            <person name="Hyun S."/>
            <person name="Cho B.C."/>
        </authorList>
    </citation>
    <scope>NUCLEOTIDE SEQUENCE [LARGE SCALE GENOMIC DNA]</scope>
    <source>
        <strain evidence="1 2">DSM 18246</strain>
    </source>
</reference>
<accession>A0A417YA90</accession>
<keyword evidence="2" id="KW-1185">Reference proteome</keyword>
<dbReference type="Proteomes" id="UP000285456">
    <property type="component" value="Unassembled WGS sequence"/>
</dbReference>
<protein>
    <submittedName>
        <fullName evidence="1">Exo-alpha-sialidase</fullName>
    </submittedName>
</protein>
<sequence length="317" mass="35676">MKNHLLLGAGVMVIALVIMAVIYHQSSNRVSLPQSALVNNSQENSLDEIEQAQPEQLQPVTVDDAVTYSLQNDQLNLRFNDGEDWIEVPVEKDQLFTGEYNGSEQELIDNSYVLTEERVGFLYSEGTDWEAQQIVFLFSEDQGETWEKSVVTEPFSVMRFRKVDFLNDRFGYAIISGGRTMSQEYSAAFLTHDGGKSWEETTYTEVTRLISDGGFVDETTGFLSYGTINPVEPMLYVTEDGGNTWNQASIIMPEEYHEVFVIAEIPVKEGERLKMLINQGPTGDYAGGLVKGEFISTDNGQTWDFSKEVPPDEAEHE</sequence>
<dbReference type="RefSeq" id="WP_095313766.1">
    <property type="nucleotide sequence ID" value="NZ_JAMAWL010000003.1"/>
</dbReference>
<dbReference type="InterPro" id="IPR002860">
    <property type="entry name" value="BNR_rpt"/>
</dbReference>
<name>A0A417YA90_9BACI</name>
<proteinExistence type="predicted"/>
<dbReference type="AlphaFoldDB" id="A0A417YA90"/>
<evidence type="ECO:0000313" key="2">
    <source>
        <dbReference type="Proteomes" id="UP000285456"/>
    </source>
</evidence>
<comment type="caution">
    <text evidence="1">The sequence shown here is derived from an EMBL/GenBank/DDBJ whole genome shotgun (WGS) entry which is preliminary data.</text>
</comment>
<gene>
    <name evidence="1" type="ORF">D1B32_21780</name>
</gene>
<dbReference type="SUPFAM" id="SSF110296">
    <property type="entry name" value="Oligoxyloglucan reducing end-specific cellobiohydrolase"/>
    <property type="match status" value="1"/>
</dbReference>
<dbReference type="EMBL" id="QWEH01000024">
    <property type="protein sequence ID" value="RHW29505.1"/>
    <property type="molecule type" value="Genomic_DNA"/>
</dbReference>
<organism evidence="1 2">
    <name type="scientific">Oceanobacillus profundus</name>
    <dbReference type="NCBI Taxonomy" id="372463"/>
    <lineage>
        <taxon>Bacteria</taxon>
        <taxon>Bacillati</taxon>
        <taxon>Bacillota</taxon>
        <taxon>Bacilli</taxon>
        <taxon>Bacillales</taxon>
        <taxon>Bacillaceae</taxon>
        <taxon>Oceanobacillus</taxon>
    </lineage>
</organism>
<dbReference type="Pfam" id="PF02012">
    <property type="entry name" value="BNR"/>
    <property type="match status" value="1"/>
</dbReference>
<dbReference type="Gene3D" id="2.120.10.10">
    <property type="match status" value="2"/>
</dbReference>